<feature type="region of interest" description="Disordered" evidence="1">
    <location>
        <begin position="62"/>
        <end position="127"/>
    </location>
</feature>
<protein>
    <submittedName>
        <fullName evidence="2">Uncharacterized protein</fullName>
    </submittedName>
</protein>
<feature type="compositionally biased region" description="Pro residues" evidence="1">
    <location>
        <begin position="65"/>
        <end position="81"/>
    </location>
</feature>
<dbReference type="EMBL" id="JAEFCI010004271">
    <property type="protein sequence ID" value="KAG5461054.1"/>
    <property type="molecule type" value="Genomic_DNA"/>
</dbReference>
<accession>A0A8H7ZX23</accession>
<sequence>MQFWLNVVLLRTDPTVPLEKNNFSTPAFFSSPTPAPPFPSPPRARSVALAPRRVVLFRSLSLLRSPPPPRPQNAAAPPPPIKQVRAAGPAPTLSRPEEGAALRDERREKERARENERAPGGDPSRVLLLLRWDPPPLQSPERLRHARPFGGGDVSADNRVIILFSPLRSALSLMDRCDDFESVGEPG</sequence>
<evidence type="ECO:0000313" key="2">
    <source>
        <dbReference type="EMBL" id="KAG5461054.1"/>
    </source>
</evidence>
<gene>
    <name evidence="2" type="ORF">BJ554DRAFT_6812</name>
</gene>
<dbReference type="Proteomes" id="UP000673691">
    <property type="component" value="Unassembled WGS sequence"/>
</dbReference>
<evidence type="ECO:0000256" key="1">
    <source>
        <dbReference type="SAM" id="MobiDB-lite"/>
    </source>
</evidence>
<feature type="compositionally biased region" description="Basic and acidic residues" evidence="1">
    <location>
        <begin position="95"/>
        <end position="119"/>
    </location>
</feature>
<dbReference type="AlphaFoldDB" id="A0A8H7ZX23"/>
<reference evidence="2 3" key="1">
    <citation type="journal article" name="Sci. Rep.">
        <title>Genome-scale phylogenetic analyses confirm Olpidium as the closest living zoosporic fungus to the non-flagellated, terrestrial fungi.</title>
        <authorList>
            <person name="Chang Y."/>
            <person name="Rochon D."/>
            <person name="Sekimoto S."/>
            <person name="Wang Y."/>
            <person name="Chovatia M."/>
            <person name="Sandor L."/>
            <person name="Salamov A."/>
            <person name="Grigoriev I.V."/>
            <person name="Stajich J.E."/>
            <person name="Spatafora J.W."/>
        </authorList>
    </citation>
    <scope>NUCLEOTIDE SEQUENCE [LARGE SCALE GENOMIC DNA]</scope>
    <source>
        <strain evidence="2">S191</strain>
    </source>
</reference>
<proteinExistence type="predicted"/>
<organism evidence="2 3">
    <name type="scientific">Olpidium bornovanus</name>
    <dbReference type="NCBI Taxonomy" id="278681"/>
    <lineage>
        <taxon>Eukaryota</taxon>
        <taxon>Fungi</taxon>
        <taxon>Fungi incertae sedis</taxon>
        <taxon>Olpidiomycota</taxon>
        <taxon>Olpidiomycotina</taxon>
        <taxon>Olpidiomycetes</taxon>
        <taxon>Olpidiales</taxon>
        <taxon>Olpidiaceae</taxon>
        <taxon>Olpidium</taxon>
    </lineage>
</organism>
<evidence type="ECO:0000313" key="3">
    <source>
        <dbReference type="Proteomes" id="UP000673691"/>
    </source>
</evidence>
<keyword evidence="3" id="KW-1185">Reference proteome</keyword>
<name>A0A8H7ZX23_9FUNG</name>
<comment type="caution">
    <text evidence="2">The sequence shown here is derived from an EMBL/GenBank/DDBJ whole genome shotgun (WGS) entry which is preliminary data.</text>
</comment>
<feature type="region of interest" description="Disordered" evidence="1">
    <location>
        <begin position="25"/>
        <end position="44"/>
    </location>
</feature>
<feature type="compositionally biased region" description="Pro residues" evidence="1">
    <location>
        <begin position="33"/>
        <end position="42"/>
    </location>
</feature>